<name>A0ABX0TZ88_9SPHN</name>
<dbReference type="RefSeq" id="WP_140231204.1">
    <property type="nucleotide sequence ID" value="NZ_BAAAEV010000001.1"/>
</dbReference>
<dbReference type="SUPFAM" id="SSF51735">
    <property type="entry name" value="NAD(P)-binding Rossmann-fold domains"/>
    <property type="match status" value="1"/>
</dbReference>
<dbReference type="InterPro" id="IPR050463">
    <property type="entry name" value="Gfo/Idh/MocA_oxidrdct_glycsds"/>
</dbReference>
<dbReference type="Pfam" id="PF01408">
    <property type="entry name" value="GFO_IDH_MocA"/>
    <property type="match status" value="1"/>
</dbReference>
<sequence>MSATRIALVGIGKIARDQHVPHIAASPHFELAATVSRSNGIDGVPGFTSIAEMMAAVPDVQAVSICTPPRGRLAIVEEAVAHGLDVMLEKPPAATFSEAQAIVRTVAEAGRVLHVTWHSREAAAVEPARQWLATRTIERVEVNWKEDVRVWHPGQEWIWEPGIGVFDPGINALSVLTQILPRPLLLGAAQLRFPSNRAAPIAADLTFADTQGVPVSVAFDFDQRGPQRWDIDVETDAGHLTLGMGASQMAIDGAPVDVGDEAEYARLYRRFAECLATRTSDTDLTPFAHVADAYLLGRRAVVGAFEE</sequence>
<dbReference type="EC" id="1.1.1.48" evidence="2"/>
<proteinExistence type="predicted"/>
<comment type="caution">
    <text evidence="2">The sequence shown here is derived from an EMBL/GenBank/DDBJ whole genome shotgun (WGS) entry which is preliminary data.</text>
</comment>
<evidence type="ECO:0000313" key="2">
    <source>
        <dbReference type="EMBL" id="NIJ23559.1"/>
    </source>
</evidence>
<evidence type="ECO:0000313" key="3">
    <source>
        <dbReference type="Proteomes" id="UP000788153"/>
    </source>
</evidence>
<dbReference type="Gene3D" id="3.40.50.720">
    <property type="entry name" value="NAD(P)-binding Rossmann-like Domain"/>
    <property type="match status" value="1"/>
</dbReference>
<accession>A0ABX0TZ88</accession>
<dbReference type="InterPro" id="IPR000683">
    <property type="entry name" value="Gfo/Idh/MocA-like_OxRdtase_N"/>
</dbReference>
<dbReference type="EMBL" id="JAASQP010000001">
    <property type="protein sequence ID" value="NIJ23559.1"/>
    <property type="molecule type" value="Genomic_DNA"/>
</dbReference>
<evidence type="ECO:0000259" key="1">
    <source>
        <dbReference type="Pfam" id="PF01408"/>
    </source>
</evidence>
<protein>
    <submittedName>
        <fullName evidence="2">D-galactose 1-dehydrogenase</fullName>
        <ecNumber evidence="2">1.1.1.48</ecNumber>
    </submittedName>
</protein>
<dbReference type="PANTHER" id="PTHR43818:SF7">
    <property type="entry name" value="DEHYDROGENASE"/>
    <property type="match status" value="1"/>
</dbReference>
<dbReference type="Gene3D" id="3.30.360.10">
    <property type="entry name" value="Dihydrodipicolinate Reductase, domain 2"/>
    <property type="match status" value="1"/>
</dbReference>
<dbReference type="InterPro" id="IPR036291">
    <property type="entry name" value="NAD(P)-bd_dom_sf"/>
</dbReference>
<organism evidence="2 3">
    <name type="scientific">Sphingomonas japonica</name>
    <dbReference type="NCBI Taxonomy" id="511662"/>
    <lineage>
        <taxon>Bacteria</taxon>
        <taxon>Pseudomonadati</taxon>
        <taxon>Pseudomonadota</taxon>
        <taxon>Alphaproteobacteria</taxon>
        <taxon>Sphingomonadales</taxon>
        <taxon>Sphingomonadaceae</taxon>
        <taxon>Sphingomonas</taxon>
    </lineage>
</organism>
<reference evidence="2 3" key="1">
    <citation type="submission" date="2020-03" db="EMBL/GenBank/DDBJ databases">
        <title>Genomic Encyclopedia of Type Strains, Phase IV (KMG-IV): sequencing the most valuable type-strain genomes for metagenomic binning, comparative biology and taxonomic classification.</title>
        <authorList>
            <person name="Goeker M."/>
        </authorList>
    </citation>
    <scope>NUCLEOTIDE SEQUENCE [LARGE SCALE GENOMIC DNA]</scope>
    <source>
        <strain evidence="2 3">DSM 22753</strain>
    </source>
</reference>
<feature type="domain" description="Gfo/Idh/MocA-like oxidoreductase N-terminal" evidence="1">
    <location>
        <begin position="5"/>
        <end position="115"/>
    </location>
</feature>
<gene>
    <name evidence="2" type="ORF">FHT01_001101</name>
</gene>
<dbReference type="GO" id="GO:0019151">
    <property type="term" value="F:galactose 1-dehydrogenase activity"/>
    <property type="evidence" value="ECO:0007669"/>
    <property type="project" value="UniProtKB-EC"/>
</dbReference>
<dbReference type="PANTHER" id="PTHR43818">
    <property type="entry name" value="BCDNA.GH03377"/>
    <property type="match status" value="1"/>
</dbReference>
<keyword evidence="3" id="KW-1185">Reference proteome</keyword>
<keyword evidence="2" id="KW-0560">Oxidoreductase</keyword>
<dbReference type="Proteomes" id="UP000788153">
    <property type="component" value="Unassembled WGS sequence"/>
</dbReference>